<sequence length="1188" mass="132890">MSFGQKPTAWARQPGPAPNQQLNPNLFTNQLGLAAAQPFATMPAMSLNSSLNALVNQAAFSNMNNVLAQAQVAQRAQQLMPQSVAPQHARQPSPPPAKNQRTFLGTVTKLMETYGFVDEDVFFQTNVIRGAVPRVGDRVMVEASFNPSMPFKWNAYRIQLAQAQDTMPTQQQQQQPQQQQSQMYNSRVGQQAASNSGVVLPPTDGLLKQMIAETTTEGACKSSPPSNTARRSPVSRHRSPARRSPSRKSSPVRSERKREREKSKSREPTRTRSPTATKEVSKRDEASPPRRRQRIIPRYHCHIPKQIVQSNELKYLDLRKRYSTMYVPSDFIRCNMSWLKSIQLDEPIKFSPHPINYTVLHKDVDLEELDVTLENPPDADSRFIVKVLLLAQPGQSALRQKVYGLLPDGSIDEAVETQSVLKNLQFLVGCRGKNELMCIGGPWSPSLDGDNPMDPQTLVNTAIRTTRALIGVDLSACSKWYKMVHLHYFRAERNRVDSVVLMLPDTSTLMPSVTAFAEMEQSLKNQLATKLAAIDAETFPLDLPTSSSSSEGQDLAKGADSVAVANPNVSEENAGESSQPTDQANTSEVNAAEKPVDENAAGKKTTHWSQLNIKTMKVVELREELDARGIDSKGVKNTLFQRLQEALDKEKAEEEANASTKPADTSSTTPAAEDTVVVKQEAGEDQMDTSEKPAEDLMATEELVEKVDDAAAAEKAEKELKELEKAKEKFEKEKKDRKASLERHFATIPKVPSVLIYPSKTAKGGKFDCKCSSLSTLLDYRQDDNKEASFEVFLFAEALREAIDRSNAFLVYHALDSALPRDGERKRRDEVLNSETPKEPATEVEGAEATSNGDAQMETDAAVEKPAAAEKEVPPADPRTKYKAFVHDVEMFSAFAHFDENVCGHIDDRDMEEILYTIGIDFSRGDVQRITKKLSSRDRINYRNLTDRWVDKDGNVKYVPSPALKLEVWPSWQLAIVSHQKKRVARNGHKSQPWAPHLIAQHNPEHGTAEGVENERNVALLKNDQLELQLKTTKEKCDYFEKKKRRLEDDVDRYKKKLHDSEKSFKNLQEDTAQMKSTLQDCKSLTPKEESSSQKSEIKTEKTGGEASEDTQQKAETAAAPEEEVYEVRDEELEPEDTTEQAAEATPESTGQTEADKSNLVYYQQLICCWIVVVVYVDTLFSLSHILN</sequence>
<feature type="region of interest" description="Disordered" evidence="6">
    <location>
        <begin position="164"/>
        <end position="202"/>
    </location>
</feature>
<evidence type="ECO:0000256" key="4">
    <source>
        <dbReference type="ARBA" id="ARBA00023054"/>
    </source>
</evidence>
<keyword evidence="3" id="KW-0597">Phosphoprotein</keyword>
<evidence type="ECO:0000256" key="5">
    <source>
        <dbReference type="SAM" id="Coils"/>
    </source>
</evidence>
<dbReference type="GO" id="GO:0005737">
    <property type="term" value="C:cytoplasm"/>
    <property type="evidence" value="ECO:0007669"/>
    <property type="project" value="UniProtKB-SubCell"/>
</dbReference>
<evidence type="ECO:0000313" key="9">
    <source>
        <dbReference type="WBParaSite" id="jg24046"/>
    </source>
</evidence>
<dbReference type="InterPro" id="IPR036361">
    <property type="entry name" value="SAP_dom_sf"/>
</dbReference>
<dbReference type="InterPro" id="IPR003034">
    <property type="entry name" value="SAP_dom"/>
</dbReference>
<dbReference type="Pfam" id="PF14444">
    <property type="entry name" value="S1-like"/>
    <property type="match status" value="1"/>
</dbReference>
<feature type="region of interest" description="Disordered" evidence="6">
    <location>
        <begin position="1065"/>
        <end position="1154"/>
    </location>
</feature>
<feature type="compositionally biased region" description="Polar residues" evidence="6">
    <location>
        <begin position="659"/>
        <end position="670"/>
    </location>
</feature>
<dbReference type="AlphaFoldDB" id="A0A915DXN7"/>
<keyword evidence="8" id="KW-1185">Reference proteome</keyword>
<feature type="region of interest" description="Disordered" evidence="6">
    <location>
        <begin position="80"/>
        <end position="100"/>
    </location>
</feature>
<dbReference type="PANTHER" id="PTHR14304:SF11">
    <property type="entry name" value="SAP DOMAIN-CONTAINING PROTEIN"/>
    <property type="match status" value="1"/>
</dbReference>
<dbReference type="Gene3D" id="1.10.720.30">
    <property type="entry name" value="SAP domain"/>
    <property type="match status" value="1"/>
</dbReference>
<dbReference type="GO" id="GO:0005634">
    <property type="term" value="C:nucleus"/>
    <property type="evidence" value="ECO:0007669"/>
    <property type="project" value="TreeGrafter"/>
</dbReference>
<dbReference type="SMART" id="SM00513">
    <property type="entry name" value="SAP"/>
    <property type="match status" value="1"/>
</dbReference>
<evidence type="ECO:0000313" key="8">
    <source>
        <dbReference type="Proteomes" id="UP000887574"/>
    </source>
</evidence>
<feature type="coiled-coil region" evidence="5">
    <location>
        <begin position="706"/>
        <end position="743"/>
    </location>
</feature>
<dbReference type="Pfam" id="PF02037">
    <property type="entry name" value="SAP"/>
    <property type="match status" value="1"/>
</dbReference>
<dbReference type="InterPro" id="IPR025224">
    <property type="entry name" value="CCAR1/CCAR2"/>
</dbReference>
<feature type="compositionally biased region" description="Polar residues" evidence="6">
    <location>
        <begin position="184"/>
        <end position="197"/>
    </location>
</feature>
<dbReference type="PROSITE" id="PS50800">
    <property type="entry name" value="SAP"/>
    <property type="match status" value="1"/>
</dbReference>
<feature type="region of interest" description="Disordered" evidence="6">
    <location>
        <begin position="570"/>
        <end position="605"/>
    </location>
</feature>
<proteinExistence type="predicted"/>
<keyword evidence="4 5" id="KW-0175">Coiled coil</keyword>
<dbReference type="Pfam" id="PF19256">
    <property type="entry name" value="LAIKA"/>
    <property type="match status" value="1"/>
</dbReference>
<dbReference type="SMART" id="SM01122">
    <property type="entry name" value="DBC1"/>
    <property type="match status" value="1"/>
</dbReference>
<dbReference type="Gene3D" id="1.10.238.10">
    <property type="entry name" value="EF-hand"/>
    <property type="match status" value="1"/>
</dbReference>
<feature type="compositionally biased region" description="Basic residues" evidence="6">
    <location>
        <begin position="233"/>
        <end position="246"/>
    </location>
</feature>
<feature type="region of interest" description="Disordered" evidence="6">
    <location>
        <begin position="214"/>
        <end position="296"/>
    </location>
</feature>
<dbReference type="PANTHER" id="PTHR14304">
    <property type="entry name" value="CELL DIVISION CYCLE AND APOPTOSIS REGULATOR PROTEIN"/>
    <property type="match status" value="1"/>
</dbReference>
<feature type="compositionally biased region" description="Polar residues" evidence="6">
    <location>
        <begin position="570"/>
        <end position="589"/>
    </location>
</feature>
<dbReference type="Proteomes" id="UP000887574">
    <property type="component" value="Unplaced"/>
</dbReference>
<feature type="compositionally biased region" description="Polar residues" evidence="6">
    <location>
        <begin position="214"/>
        <end position="228"/>
    </location>
</feature>
<feature type="compositionally biased region" description="Low complexity" evidence="6">
    <location>
        <begin position="164"/>
        <end position="183"/>
    </location>
</feature>
<evidence type="ECO:0000256" key="6">
    <source>
        <dbReference type="SAM" id="MobiDB-lite"/>
    </source>
</evidence>
<dbReference type="InterPro" id="IPR025223">
    <property type="entry name" value="S1-like_RNA-bd_dom"/>
</dbReference>
<protein>
    <submittedName>
        <fullName evidence="9">SAP domain-containing protein</fullName>
    </submittedName>
</protein>
<dbReference type="GO" id="GO:0006355">
    <property type="term" value="P:regulation of DNA-templated transcription"/>
    <property type="evidence" value="ECO:0007669"/>
    <property type="project" value="InterPro"/>
</dbReference>
<dbReference type="Pfam" id="PF14443">
    <property type="entry name" value="DBC1"/>
    <property type="match status" value="1"/>
</dbReference>
<evidence type="ECO:0000256" key="2">
    <source>
        <dbReference type="ARBA" id="ARBA00022490"/>
    </source>
</evidence>
<feature type="region of interest" description="Disordered" evidence="6">
    <location>
        <begin position="1"/>
        <end position="23"/>
    </location>
</feature>
<feature type="domain" description="SAP" evidence="7">
    <location>
        <begin position="613"/>
        <end position="647"/>
    </location>
</feature>
<name>A0A915DXN7_9BILA</name>
<evidence type="ECO:0000256" key="1">
    <source>
        <dbReference type="ARBA" id="ARBA00004496"/>
    </source>
</evidence>
<dbReference type="SUPFAM" id="SSF68906">
    <property type="entry name" value="SAP domain"/>
    <property type="match status" value="1"/>
</dbReference>
<dbReference type="WBParaSite" id="jg24046">
    <property type="protein sequence ID" value="jg24046"/>
    <property type="gene ID" value="jg24046"/>
</dbReference>
<feature type="compositionally biased region" description="Basic and acidic residues" evidence="6">
    <location>
        <begin position="867"/>
        <end position="876"/>
    </location>
</feature>
<dbReference type="InterPro" id="IPR045353">
    <property type="entry name" value="LAIKA"/>
</dbReference>
<dbReference type="InterPro" id="IPR025954">
    <property type="entry name" value="DBC1/CARP1_inactive_NUDIX"/>
</dbReference>
<feature type="region of interest" description="Disordered" evidence="6">
    <location>
        <begin position="823"/>
        <end position="876"/>
    </location>
</feature>
<evidence type="ECO:0000256" key="3">
    <source>
        <dbReference type="ARBA" id="ARBA00022553"/>
    </source>
</evidence>
<feature type="compositionally biased region" description="Basic and acidic residues" evidence="6">
    <location>
        <begin position="1086"/>
        <end position="1104"/>
    </location>
</feature>
<feature type="region of interest" description="Disordered" evidence="6">
    <location>
        <begin position="648"/>
        <end position="672"/>
    </location>
</feature>
<evidence type="ECO:0000259" key="7">
    <source>
        <dbReference type="PROSITE" id="PS50800"/>
    </source>
</evidence>
<accession>A0A915DXN7</accession>
<keyword evidence="2" id="KW-0963">Cytoplasm</keyword>
<reference evidence="9" key="1">
    <citation type="submission" date="2022-11" db="UniProtKB">
        <authorList>
            <consortium name="WormBaseParasite"/>
        </authorList>
    </citation>
    <scope>IDENTIFICATION</scope>
</reference>
<feature type="compositionally biased region" description="Basic and acidic residues" evidence="6">
    <location>
        <begin position="279"/>
        <end position="288"/>
    </location>
</feature>
<feature type="compositionally biased region" description="Acidic residues" evidence="6">
    <location>
        <begin position="1121"/>
        <end position="1139"/>
    </location>
</feature>
<comment type="subcellular location">
    <subcellularLocation>
        <location evidence="1">Cytoplasm</location>
    </subcellularLocation>
</comment>
<feature type="compositionally biased region" description="Basic and acidic residues" evidence="6">
    <location>
        <begin position="253"/>
        <end position="270"/>
    </location>
</feature>
<feature type="compositionally biased region" description="Basic and acidic residues" evidence="6">
    <location>
        <begin position="823"/>
        <end position="841"/>
    </location>
</feature>
<organism evidence="8 9">
    <name type="scientific">Ditylenchus dipsaci</name>
    <dbReference type="NCBI Taxonomy" id="166011"/>
    <lineage>
        <taxon>Eukaryota</taxon>
        <taxon>Metazoa</taxon>
        <taxon>Ecdysozoa</taxon>
        <taxon>Nematoda</taxon>
        <taxon>Chromadorea</taxon>
        <taxon>Rhabditida</taxon>
        <taxon>Tylenchina</taxon>
        <taxon>Tylenchomorpha</taxon>
        <taxon>Sphaerularioidea</taxon>
        <taxon>Anguinidae</taxon>
        <taxon>Anguininae</taxon>
        <taxon>Ditylenchus</taxon>
    </lineage>
</organism>
<feature type="compositionally biased region" description="Polar residues" evidence="6">
    <location>
        <begin position="1070"/>
        <end position="1083"/>
    </location>
</feature>